<evidence type="ECO:0000256" key="1">
    <source>
        <dbReference type="ARBA" id="ARBA00023002"/>
    </source>
</evidence>
<evidence type="ECO:0000313" key="5">
    <source>
        <dbReference type="Proteomes" id="UP001461341"/>
    </source>
</evidence>
<dbReference type="RefSeq" id="WP_369018792.1">
    <property type="nucleotide sequence ID" value="NZ_CP121689.1"/>
</dbReference>
<dbReference type="PANTHER" id="PTHR43818:SF11">
    <property type="entry name" value="BCDNA.GH03377"/>
    <property type="match status" value="1"/>
</dbReference>
<dbReference type="InterPro" id="IPR000683">
    <property type="entry name" value="Gfo/Idh/MocA-like_OxRdtase_N"/>
</dbReference>
<name>A0ABZ2YC99_9BACT</name>
<evidence type="ECO:0000259" key="2">
    <source>
        <dbReference type="Pfam" id="PF01408"/>
    </source>
</evidence>
<sequence>MSRTLKMGVIGTGFIGPAHVEAARRTALAEVVAVADVNDEVAQKKAQELAIPKWYGDYRELLKNDEVEVVHICTPNFLHYKMSKEALLAGKHVVCEKPLAMNRREAEELVELAEKKNLVNAVHFNIRYYPLAREAHFMVKNGKVGKIFAIHGSYLQDWLFYDTDYNWRLEPELSGDSRAVADIGSHWLDLIEYISGDRVVEVFADFATFHKIRKKPLKPVETYAGKILRPEDYQDIPINTEDYASVLLHFKNGAHGVMTVNQVAAGRKNRLFFEIHGSECALSWDSERPNELWIGRRDKANEVLMKDPSLLSEETRGIVSFPGGHNEGFPDTSKQMFKEVYRFILDAENKRGTAPSFPTFRDGLREVILCEAILESARSGRWVKVE</sequence>
<evidence type="ECO:0000313" key="4">
    <source>
        <dbReference type="EMBL" id="WZL76628.1"/>
    </source>
</evidence>
<feature type="domain" description="Gfo/Idh/MocA-like oxidoreductase N-terminal" evidence="2">
    <location>
        <begin position="6"/>
        <end position="122"/>
    </location>
</feature>
<dbReference type="InterPro" id="IPR050463">
    <property type="entry name" value="Gfo/Idh/MocA_oxidrdct_glycsds"/>
</dbReference>
<dbReference type="Pfam" id="PF01408">
    <property type="entry name" value="GFO_IDH_MocA"/>
    <property type="match status" value="1"/>
</dbReference>
<dbReference type="Proteomes" id="UP001461341">
    <property type="component" value="Chromosome"/>
</dbReference>
<dbReference type="SUPFAM" id="SSF51735">
    <property type="entry name" value="NAD(P)-binding Rossmann-fold domains"/>
    <property type="match status" value="1"/>
</dbReference>
<dbReference type="Pfam" id="PF22725">
    <property type="entry name" value="GFO_IDH_MocA_C3"/>
    <property type="match status" value="1"/>
</dbReference>
<keyword evidence="1" id="KW-0560">Oxidoreductase</keyword>
<dbReference type="EMBL" id="CP121689">
    <property type="protein sequence ID" value="WZL76628.1"/>
    <property type="molecule type" value="Genomic_DNA"/>
</dbReference>
<proteinExistence type="predicted"/>
<dbReference type="InterPro" id="IPR055170">
    <property type="entry name" value="GFO_IDH_MocA-like_dom"/>
</dbReference>
<dbReference type="Gene3D" id="3.40.50.720">
    <property type="entry name" value="NAD(P)-binding Rossmann-like Domain"/>
    <property type="match status" value="1"/>
</dbReference>
<accession>A0ABZ2YC99</accession>
<feature type="domain" description="GFO/IDH/MocA-like oxidoreductase" evidence="3">
    <location>
        <begin position="133"/>
        <end position="281"/>
    </location>
</feature>
<reference evidence="4 5" key="1">
    <citation type="submission" date="2023-03" db="EMBL/GenBank/DDBJ databases">
        <title>Novel Species.</title>
        <authorList>
            <person name="Ma S."/>
        </authorList>
    </citation>
    <scope>NUCLEOTIDE SEQUENCE [LARGE SCALE GENOMIC DNA]</scope>
    <source>
        <strain evidence="4 5">B11</strain>
    </source>
</reference>
<dbReference type="PANTHER" id="PTHR43818">
    <property type="entry name" value="BCDNA.GH03377"/>
    <property type="match status" value="1"/>
</dbReference>
<protein>
    <submittedName>
        <fullName evidence="4">Gfo/Idh/MocA family oxidoreductase</fullName>
    </submittedName>
</protein>
<dbReference type="Gene3D" id="3.30.360.10">
    <property type="entry name" value="Dihydrodipicolinate Reductase, domain 2"/>
    <property type="match status" value="1"/>
</dbReference>
<dbReference type="SUPFAM" id="SSF55347">
    <property type="entry name" value="Glyceraldehyde-3-phosphate dehydrogenase-like, C-terminal domain"/>
    <property type="match status" value="1"/>
</dbReference>
<gene>
    <name evidence="4" type="ORF">QBE54_02525</name>
</gene>
<evidence type="ECO:0000259" key="3">
    <source>
        <dbReference type="Pfam" id="PF22725"/>
    </source>
</evidence>
<dbReference type="InterPro" id="IPR036291">
    <property type="entry name" value="NAD(P)-bd_dom_sf"/>
</dbReference>
<organism evidence="4 5">
    <name type="scientific">Thermatribacter velox</name>
    <dbReference type="NCBI Taxonomy" id="3039681"/>
    <lineage>
        <taxon>Bacteria</taxon>
        <taxon>Pseudomonadati</taxon>
        <taxon>Atribacterota</taxon>
        <taxon>Atribacteria</taxon>
        <taxon>Atribacterales</taxon>
        <taxon>Thermatribacteraceae</taxon>
        <taxon>Thermatribacter</taxon>
    </lineage>
</organism>
<keyword evidence="5" id="KW-1185">Reference proteome</keyword>